<name>A0A288Q7C5_9LACO</name>
<dbReference type="InterPro" id="IPR009459">
    <property type="entry name" value="MucBP_dom"/>
</dbReference>
<dbReference type="GO" id="GO:0003796">
    <property type="term" value="F:lysozyme activity"/>
    <property type="evidence" value="ECO:0007669"/>
    <property type="project" value="UniProtKB-EC"/>
</dbReference>
<dbReference type="PROSITE" id="PS51904">
    <property type="entry name" value="GLYCOSYL_HYDROL_F25_2"/>
    <property type="match status" value="1"/>
</dbReference>
<dbReference type="SMART" id="SM00641">
    <property type="entry name" value="Glyco_25"/>
    <property type="match status" value="1"/>
</dbReference>
<dbReference type="PROSITE" id="PS00953">
    <property type="entry name" value="GLYCOSYL_HYDROL_F25_1"/>
    <property type="match status" value="1"/>
</dbReference>
<sequence>MTKKFIQIFLGLMTLLILSALPYTIYSSNTADVKTAGTSGLPRTDVVDLSSHNGSVTESNFTIMKNYGVSKVIVKLTEGQTYVNPLASKQIINARAAGMTVGVYDYTHYATKQEAIAEATKFAKEVANLGLAKSTLLINDLEDVDTTALTNKTDTVTSLATVYYETLNKLGYTNQAIYTGSNYVSENDLNFYFIGNKRVWIAEYPTTPSSSNLLHQQYGMWQWSSKVEFPKIYQAADNDQGGVTAVFDASIDYGLFTAAKKTYPITIKMVNAKTNAVLSTTTKSYLAGQVITLPTIAGYATSTSNTLSAPAQTKTYTVKYTPNTYTTTYKYVNAKTGKTLKTTTSKYYAGQQNIKTPLPAIKNYTAPTASTFTAANKNITRTVKYVPKAYQITLKYIDSQTGKMIKKTTTSTAYYQTPFKTPIATISGYTAPNATTNNMTKNTTLTLKYTPKKYLVTVKYVNAKTGKTIKTAIKQQVTYNKTYQPSVPAIKGYTSPKTTAIKVTHNVTLTLKYVKK</sequence>
<dbReference type="PANTHER" id="PTHR34135">
    <property type="entry name" value="LYSOZYME"/>
    <property type="match status" value="1"/>
</dbReference>
<evidence type="ECO:0000256" key="5">
    <source>
        <dbReference type="RuleBase" id="RU361176"/>
    </source>
</evidence>
<feature type="domain" description="MucBP" evidence="6">
    <location>
        <begin position="456"/>
        <end position="500"/>
    </location>
</feature>
<dbReference type="Pfam" id="PF06458">
    <property type="entry name" value="MucBP"/>
    <property type="match status" value="2"/>
</dbReference>
<evidence type="ECO:0000313" key="8">
    <source>
        <dbReference type="Proteomes" id="UP000254912"/>
    </source>
</evidence>
<dbReference type="PANTHER" id="PTHR34135:SF2">
    <property type="entry name" value="LYSOZYME"/>
    <property type="match status" value="1"/>
</dbReference>
<comment type="catalytic activity">
    <reaction evidence="5">
        <text>Hydrolysis of (1-&gt;4)-beta-linkages between N-acetylmuramic acid and N-acetyl-D-glucosamine residues in a peptidoglycan and between N-acetyl-D-glucosamine residues in chitodextrins.</text>
        <dbReference type="EC" id="3.2.1.17"/>
    </reaction>
</comment>
<dbReference type="GeneID" id="94546791"/>
<dbReference type="RefSeq" id="WP_070230759.1">
    <property type="nucleotide sequence ID" value="NZ_BJYO01000003.1"/>
</dbReference>
<accession>A0A288Q7C5</accession>
<gene>
    <name evidence="7" type="ORF">DFP99_1079</name>
</gene>
<dbReference type="InterPro" id="IPR002053">
    <property type="entry name" value="Glyco_hydro_25"/>
</dbReference>
<organism evidence="7 8">
    <name type="scientific">Weissella soli</name>
    <dbReference type="NCBI Taxonomy" id="155866"/>
    <lineage>
        <taxon>Bacteria</taxon>
        <taxon>Bacillati</taxon>
        <taxon>Bacillota</taxon>
        <taxon>Bacilli</taxon>
        <taxon>Lactobacillales</taxon>
        <taxon>Lactobacillaceae</taxon>
        <taxon>Weissella</taxon>
    </lineage>
</organism>
<dbReference type="GO" id="GO:0009253">
    <property type="term" value="P:peptidoglycan catabolic process"/>
    <property type="evidence" value="ECO:0007669"/>
    <property type="project" value="InterPro"/>
</dbReference>
<evidence type="ECO:0000256" key="3">
    <source>
        <dbReference type="ARBA" id="ARBA00022801"/>
    </source>
</evidence>
<evidence type="ECO:0000256" key="1">
    <source>
        <dbReference type="ARBA" id="ARBA00010646"/>
    </source>
</evidence>
<keyword evidence="8" id="KW-1185">Reference proteome</keyword>
<dbReference type="InterPro" id="IPR017853">
    <property type="entry name" value="GH"/>
</dbReference>
<dbReference type="KEGG" id="wso:WSWS_01610"/>
<dbReference type="EC" id="3.2.1.17" evidence="5"/>
<proteinExistence type="inferred from homology"/>
<reference evidence="7 8" key="1">
    <citation type="submission" date="2018-07" db="EMBL/GenBank/DDBJ databases">
        <title>Genomic Encyclopedia of Type Strains, Phase III (KMG-III): the genomes of soil and plant-associated and newly described type strains.</title>
        <authorList>
            <person name="Whitman W."/>
        </authorList>
    </citation>
    <scope>NUCLEOTIDE SEQUENCE [LARGE SCALE GENOMIC DNA]</scope>
    <source>
        <strain evidence="7 8">CECT 7031</strain>
    </source>
</reference>
<dbReference type="Pfam" id="PF01183">
    <property type="entry name" value="Glyco_hydro_25"/>
    <property type="match status" value="1"/>
</dbReference>
<evidence type="ECO:0000313" key="7">
    <source>
        <dbReference type="EMBL" id="RDL06690.1"/>
    </source>
</evidence>
<dbReference type="EMBL" id="QRAS01000002">
    <property type="protein sequence ID" value="RDL06690.1"/>
    <property type="molecule type" value="Genomic_DNA"/>
</dbReference>
<evidence type="ECO:0000256" key="4">
    <source>
        <dbReference type="ARBA" id="ARBA00023295"/>
    </source>
</evidence>
<evidence type="ECO:0000259" key="6">
    <source>
        <dbReference type="Pfam" id="PF06458"/>
    </source>
</evidence>
<comment type="similarity">
    <text evidence="1 5">Belongs to the glycosyl hydrolase 25 family.</text>
</comment>
<protein>
    <recommendedName>
        <fullName evidence="5">Lysozyme</fullName>
        <ecNumber evidence="5">3.2.1.17</ecNumber>
    </recommendedName>
</protein>
<dbReference type="Gene3D" id="3.20.20.80">
    <property type="entry name" value="Glycosidases"/>
    <property type="match status" value="1"/>
</dbReference>
<dbReference type="InterPro" id="IPR008270">
    <property type="entry name" value="Glyco_hydro_25_AS"/>
</dbReference>
<dbReference type="GO" id="GO:0016998">
    <property type="term" value="P:cell wall macromolecule catabolic process"/>
    <property type="evidence" value="ECO:0007669"/>
    <property type="project" value="InterPro"/>
</dbReference>
<dbReference type="GO" id="GO:0016052">
    <property type="term" value="P:carbohydrate catabolic process"/>
    <property type="evidence" value="ECO:0007669"/>
    <property type="project" value="TreeGrafter"/>
</dbReference>
<keyword evidence="2" id="KW-0677">Repeat</keyword>
<dbReference type="InterPro" id="IPR018077">
    <property type="entry name" value="Glyco_hydro_fam25_subgr"/>
</dbReference>
<keyword evidence="3 5" id="KW-0378">Hydrolase</keyword>
<dbReference type="Proteomes" id="UP000254912">
    <property type="component" value="Unassembled WGS sequence"/>
</dbReference>
<keyword evidence="4 5" id="KW-0326">Glycosidase</keyword>
<evidence type="ECO:0000256" key="2">
    <source>
        <dbReference type="ARBA" id="ARBA00022737"/>
    </source>
</evidence>
<feature type="domain" description="MucBP" evidence="6">
    <location>
        <begin position="391"/>
        <end position="449"/>
    </location>
</feature>
<dbReference type="SUPFAM" id="SSF51445">
    <property type="entry name" value="(Trans)glycosidases"/>
    <property type="match status" value="1"/>
</dbReference>
<comment type="caution">
    <text evidence="7">The sequence shown here is derived from an EMBL/GenBank/DDBJ whole genome shotgun (WGS) entry which is preliminary data.</text>
</comment>
<dbReference type="AlphaFoldDB" id="A0A288Q7C5"/>